<dbReference type="AlphaFoldDB" id="A0A2V1ILL0"/>
<sequence>MVKMVSVFNKDVIFISNSEKLIYTICGIYSEAESRTEEGVYRHKRPMKNLILTGIKPQRV</sequence>
<reference evidence="2" key="1">
    <citation type="submission" date="2018-02" db="EMBL/GenBank/DDBJ databases">
        <authorList>
            <person name="Clavel T."/>
            <person name="Strowig T."/>
        </authorList>
    </citation>
    <scope>NUCLEOTIDE SEQUENCE [LARGE SCALE GENOMIC DNA]</scope>
    <source>
        <strain evidence="2">DSM 103720</strain>
    </source>
</reference>
<evidence type="ECO:0000313" key="1">
    <source>
        <dbReference type="EMBL" id="PWB01291.1"/>
    </source>
</evidence>
<dbReference type="EMBL" id="PUEC01000023">
    <property type="protein sequence ID" value="PWB01291.1"/>
    <property type="molecule type" value="Genomic_DNA"/>
</dbReference>
<comment type="caution">
    <text evidence="1">The sequence shown here is derived from an EMBL/GenBank/DDBJ whole genome shotgun (WGS) entry which is preliminary data.</text>
</comment>
<evidence type="ECO:0000313" key="2">
    <source>
        <dbReference type="Proteomes" id="UP000244905"/>
    </source>
</evidence>
<proteinExistence type="predicted"/>
<dbReference type="Proteomes" id="UP000244905">
    <property type="component" value="Unassembled WGS sequence"/>
</dbReference>
<organism evidence="1 2">
    <name type="scientific">Duncaniella muris</name>
    <dbReference type="NCBI Taxonomy" id="2094150"/>
    <lineage>
        <taxon>Bacteria</taxon>
        <taxon>Pseudomonadati</taxon>
        <taxon>Bacteroidota</taxon>
        <taxon>Bacteroidia</taxon>
        <taxon>Bacteroidales</taxon>
        <taxon>Muribaculaceae</taxon>
        <taxon>Duncaniella</taxon>
    </lineage>
</organism>
<protein>
    <submittedName>
        <fullName evidence="1">Uncharacterized protein</fullName>
    </submittedName>
</protein>
<gene>
    <name evidence="1" type="ORF">C5O23_10200</name>
</gene>
<name>A0A2V1ILL0_9BACT</name>
<keyword evidence="2" id="KW-1185">Reference proteome</keyword>
<accession>A0A2V1ILL0</accession>